<dbReference type="GO" id="GO:0004595">
    <property type="term" value="F:pantetheine-phosphate adenylyltransferase activity"/>
    <property type="evidence" value="ECO:0007669"/>
    <property type="project" value="UniProtKB-UniRule"/>
</dbReference>
<feature type="binding site" evidence="9">
    <location>
        <begin position="9"/>
        <end position="10"/>
    </location>
    <ligand>
        <name>ATP</name>
        <dbReference type="ChEBI" id="CHEBI:30616"/>
    </ligand>
</feature>
<evidence type="ECO:0000259" key="10">
    <source>
        <dbReference type="Pfam" id="PF01467"/>
    </source>
</evidence>
<proteinExistence type="inferred from homology"/>
<comment type="pathway">
    <text evidence="9">Cofactor biosynthesis; coenzyme A biosynthesis; CoA from (R)-pantothenate: step 4/5.</text>
</comment>
<comment type="subcellular location">
    <subcellularLocation>
        <location evidence="9">Cytoplasm</location>
    </subcellularLocation>
</comment>
<feature type="binding site" evidence="9">
    <location>
        <begin position="88"/>
        <end position="90"/>
    </location>
    <ligand>
        <name>ATP</name>
        <dbReference type="ChEBI" id="CHEBI:30616"/>
    </ligand>
</feature>
<comment type="cofactor">
    <cofactor evidence="9">
        <name>Mg(2+)</name>
        <dbReference type="ChEBI" id="CHEBI:18420"/>
    </cofactor>
</comment>
<protein>
    <recommendedName>
        <fullName evidence="9">Phosphopantetheine adenylyltransferase</fullName>
        <ecNumber evidence="9">2.7.7.3</ecNumber>
    </recommendedName>
    <alternativeName>
        <fullName evidence="9">Dephospho-CoA pyrophosphorylase</fullName>
    </alternativeName>
    <alternativeName>
        <fullName evidence="9">Pantetheine-phosphate adenylyltransferase</fullName>
        <shortName evidence="9">PPAT</shortName>
    </alternativeName>
</protein>
<evidence type="ECO:0000256" key="7">
    <source>
        <dbReference type="ARBA" id="ARBA00022993"/>
    </source>
</evidence>
<dbReference type="NCBIfam" id="TIGR00125">
    <property type="entry name" value="cyt_tran_rel"/>
    <property type="match status" value="1"/>
</dbReference>
<evidence type="ECO:0000256" key="9">
    <source>
        <dbReference type="HAMAP-Rule" id="MF_00151"/>
    </source>
</evidence>
<name>A0A0R2JRJ3_9LACO</name>
<evidence type="ECO:0000256" key="1">
    <source>
        <dbReference type="ARBA" id="ARBA00022490"/>
    </source>
</evidence>
<keyword evidence="1 9" id="KW-0963">Cytoplasm</keyword>
<feature type="binding site" evidence="9">
    <location>
        <position position="17"/>
    </location>
    <ligand>
        <name>ATP</name>
        <dbReference type="ChEBI" id="CHEBI:30616"/>
    </ligand>
</feature>
<evidence type="ECO:0000256" key="3">
    <source>
        <dbReference type="ARBA" id="ARBA00022695"/>
    </source>
</evidence>
<keyword evidence="7 9" id="KW-0173">Coenzyme A biosynthesis</keyword>
<dbReference type="InterPro" id="IPR004821">
    <property type="entry name" value="Cyt_trans-like"/>
</dbReference>
<comment type="catalytic activity">
    <reaction evidence="8 9">
        <text>(R)-4'-phosphopantetheine + ATP + H(+) = 3'-dephospho-CoA + diphosphate</text>
        <dbReference type="Rhea" id="RHEA:19801"/>
        <dbReference type="ChEBI" id="CHEBI:15378"/>
        <dbReference type="ChEBI" id="CHEBI:30616"/>
        <dbReference type="ChEBI" id="CHEBI:33019"/>
        <dbReference type="ChEBI" id="CHEBI:57328"/>
        <dbReference type="ChEBI" id="CHEBI:61723"/>
        <dbReference type="EC" id="2.7.7.3"/>
    </reaction>
</comment>
<sequence length="159" mass="17599">MKRALMPGSFDPITNGHIDIIQRASQLFDEVLVGVAENTGKNGLFTLDERKEMATSALVDLTNVQVVTISGLTAAFAKEHAIDVLVRGLRNTQDFTYEQPIAVMNNHLTDVETMFLLARPENAMISSSLLKEVVRAKGDISAFVPKIVNQRLKNKFEVQ</sequence>
<dbReference type="InterPro" id="IPR001980">
    <property type="entry name" value="PPAT"/>
</dbReference>
<dbReference type="PANTHER" id="PTHR21342">
    <property type="entry name" value="PHOSPHOPANTETHEINE ADENYLYLTRANSFERASE"/>
    <property type="match status" value="1"/>
</dbReference>
<evidence type="ECO:0000256" key="6">
    <source>
        <dbReference type="ARBA" id="ARBA00022842"/>
    </source>
</evidence>
<dbReference type="PATRIC" id="fig|1620.3.peg.655"/>
<dbReference type="PRINTS" id="PR01020">
    <property type="entry name" value="LPSBIOSNTHSS"/>
</dbReference>
<dbReference type="AlphaFoldDB" id="A0A0R2JRJ3"/>
<evidence type="ECO:0000313" key="12">
    <source>
        <dbReference type="Proteomes" id="UP000051673"/>
    </source>
</evidence>
<dbReference type="GO" id="GO:0005737">
    <property type="term" value="C:cytoplasm"/>
    <property type="evidence" value="ECO:0007669"/>
    <property type="project" value="UniProtKB-SubCell"/>
</dbReference>
<dbReference type="RefSeq" id="WP_057788105.1">
    <property type="nucleotide sequence ID" value="NZ_JQCD01000024.1"/>
</dbReference>
<evidence type="ECO:0000313" key="11">
    <source>
        <dbReference type="EMBL" id="KRN77127.1"/>
    </source>
</evidence>
<organism evidence="11 12">
    <name type="scientific">Weissella minor</name>
    <dbReference type="NCBI Taxonomy" id="1620"/>
    <lineage>
        <taxon>Bacteria</taxon>
        <taxon>Bacillati</taxon>
        <taxon>Bacillota</taxon>
        <taxon>Bacilli</taxon>
        <taxon>Lactobacillales</taxon>
        <taxon>Lactobacillaceae</taxon>
        <taxon>Weissella</taxon>
    </lineage>
</organism>
<evidence type="ECO:0000256" key="8">
    <source>
        <dbReference type="ARBA" id="ARBA00029346"/>
    </source>
</evidence>
<dbReference type="InterPro" id="IPR014729">
    <property type="entry name" value="Rossmann-like_a/b/a_fold"/>
</dbReference>
<feature type="binding site" evidence="9">
    <location>
        <position position="9"/>
    </location>
    <ligand>
        <name>substrate</name>
    </ligand>
</feature>
<keyword evidence="5 9" id="KW-0067">ATP-binding</keyword>
<dbReference type="Pfam" id="PF01467">
    <property type="entry name" value="CTP_transf_like"/>
    <property type="match status" value="1"/>
</dbReference>
<dbReference type="GO" id="GO:0015937">
    <property type="term" value="P:coenzyme A biosynthetic process"/>
    <property type="evidence" value="ECO:0007669"/>
    <property type="project" value="UniProtKB-UniRule"/>
</dbReference>
<feature type="binding site" evidence="9">
    <location>
        <position position="98"/>
    </location>
    <ligand>
        <name>ATP</name>
        <dbReference type="ChEBI" id="CHEBI:30616"/>
    </ligand>
</feature>
<dbReference type="Proteomes" id="UP000051673">
    <property type="component" value="Unassembled WGS sequence"/>
</dbReference>
<evidence type="ECO:0000256" key="2">
    <source>
        <dbReference type="ARBA" id="ARBA00022679"/>
    </source>
</evidence>
<keyword evidence="4 9" id="KW-0547">Nucleotide-binding</keyword>
<keyword evidence="12" id="KW-1185">Reference proteome</keyword>
<keyword evidence="6 9" id="KW-0460">Magnesium</keyword>
<feature type="domain" description="Cytidyltransferase-like" evidence="10">
    <location>
        <begin position="5"/>
        <end position="132"/>
    </location>
</feature>
<dbReference type="GO" id="GO:0005524">
    <property type="term" value="F:ATP binding"/>
    <property type="evidence" value="ECO:0007669"/>
    <property type="project" value="UniProtKB-KW"/>
</dbReference>
<feature type="binding site" evidence="9">
    <location>
        <position position="73"/>
    </location>
    <ligand>
        <name>substrate</name>
    </ligand>
</feature>
<accession>A0A0R2JRJ3</accession>
<reference evidence="11 12" key="1">
    <citation type="journal article" date="2015" name="Genome Announc.">
        <title>Expanding the biotechnology potential of lactobacilli through comparative genomics of 213 strains and associated genera.</title>
        <authorList>
            <person name="Sun Z."/>
            <person name="Harris H.M."/>
            <person name="McCann A."/>
            <person name="Guo C."/>
            <person name="Argimon S."/>
            <person name="Zhang W."/>
            <person name="Yang X."/>
            <person name="Jeffery I.B."/>
            <person name="Cooney J.C."/>
            <person name="Kagawa T.F."/>
            <person name="Liu W."/>
            <person name="Song Y."/>
            <person name="Salvetti E."/>
            <person name="Wrobel A."/>
            <person name="Rasinkangas P."/>
            <person name="Parkhill J."/>
            <person name="Rea M.C."/>
            <person name="O'Sullivan O."/>
            <person name="Ritari J."/>
            <person name="Douillard F.P."/>
            <person name="Paul Ross R."/>
            <person name="Yang R."/>
            <person name="Briner A.E."/>
            <person name="Felis G.E."/>
            <person name="de Vos W.M."/>
            <person name="Barrangou R."/>
            <person name="Klaenhammer T.R."/>
            <person name="Caufield P.W."/>
            <person name="Cui Y."/>
            <person name="Zhang H."/>
            <person name="O'Toole P.W."/>
        </authorList>
    </citation>
    <scope>NUCLEOTIDE SEQUENCE [LARGE SCALE GENOMIC DNA]</scope>
    <source>
        <strain evidence="11 12">DSM 20014</strain>
    </source>
</reference>
<keyword evidence="2 9" id="KW-0808">Transferase</keyword>
<gene>
    <name evidence="9" type="primary">coaD</name>
    <name evidence="11" type="ORF">IV67_GL000647</name>
</gene>
<dbReference type="EC" id="2.7.7.3" evidence="9"/>
<keyword evidence="3 9" id="KW-0548">Nucleotidyltransferase</keyword>
<feature type="binding site" evidence="9">
    <location>
        <position position="87"/>
    </location>
    <ligand>
        <name>substrate</name>
    </ligand>
</feature>
<dbReference type="PANTHER" id="PTHR21342:SF1">
    <property type="entry name" value="PHOSPHOPANTETHEINE ADENYLYLTRANSFERASE"/>
    <property type="match status" value="1"/>
</dbReference>
<feature type="binding site" evidence="9">
    <location>
        <begin position="122"/>
        <end position="128"/>
    </location>
    <ligand>
        <name>ATP</name>
        <dbReference type="ChEBI" id="CHEBI:30616"/>
    </ligand>
</feature>
<dbReference type="Gene3D" id="3.40.50.620">
    <property type="entry name" value="HUPs"/>
    <property type="match status" value="1"/>
</dbReference>
<dbReference type="NCBIfam" id="TIGR01510">
    <property type="entry name" value="coaD_prev_kdtB"/>
    <property type="match status" value="1"/>
</dbReference>
<evidence type="ECO:0000256" key="5">
    <source>
        <dbReference type="ARBA" id="ARBA00022840"/>
    </source>
</evidence>
<dbReference type="SUPFAM" id="SSF52374">
    <property type="entry name" value="Nucleotidylyl transferase"/>
    <property type="match status" value="1"/>
</dbReference>
<dbReference type="UniPathway" id="UPA00241">
    <property type="reaction ID" value="UER00355"/>
</dbReference>
<dbReference type="STRING" id="1620.IV67_GL000647"/>
<comment type="subunit">
    <text evidence="9">Homohexamer.</text>
</comment>
<dbReference type="CDD" id="cd02163">
    <property type="entry name" value="PPAT"/>
    <property type="match status" value="1"/>
</dbReference>
<comment type="similarity">
    <text evidence="9">Belongs to the bacterial CoaD family.</text>
</comment>
<evidence type="ECO:0000256" key="4">
    <source>
        <dbReference type="ARBA" id="ARBA00022741"/>
    </source>
</evidence>
<dbReference type="EMBL" id="JQCD01000024">
    <property type="protein sequence ID" value="KRN77127.1"/>
    <property type="molecule type" value="Genomic_DNA"/>
</dbReference>
<feature type="binding site" evidence="9">
    <location>
        <position position="41"/>
    </location>
    <ligand>
        <name>substrate</name>
    </ligand>
</feature>
<feature type="site" description="Transition state stabilizer" evidence="9">
    <location>
        <position position="17"/>
    </location>
</feature>
<dbReference type="HAMAP" id="MF_00151">
    <property type="entry name" value="PPAT_bact"/>
    <property type="match status" value="1"/>
</dbReference>
<comment type="caution">
    <text evidence="11">The sequence shown here is derived from an EMBL/GenBank/DDBJ whole genome shotgun (WGS) entry which is preliminary data.</text>
</comment>
<comment type="function">
    <text evidence="9">Reversibly transfers an adenylyl group from ATP to 4'-phosphopantetheine, yielding dephospho-CoA (dPCoA) and pyrophosphate.</text>
</comment>
<dbReference type="OrthoDB" id="9806661at2"/>